<feature type="compositionally biased region" description="Polar residues" evidence="2">
    <location>
        <begin position="13"/>
        <end position="22"/>
    </location>
</feature>
<dbReference type="FunFam" id="3.30.70.1820:FF:000004">
    <property type="entry name" value="Uncharacterized protein"/>
    <property type="match status" value="1"/>
</dbReference>
<dbReference type="OMA" id="GNDEHCG"/>
<feature type="coiled-coil region" evidence="1">
    <location>
        <begin position="48"/>
        <end position="117"/>
    </location>
</feature>
<feature type="region of interest" description="Disordered" evidence="2">
    <location>
        <begin position="1"/>
        <end position="29"/>
    </location>
</feature>
<dbReference type="Ensembl" id="ENSLACT00000002314.1">
    <property type="protein sequence ID" value="ENSLACP00000002296.1"/>
    <property type="gene ID" value="ENSLACG00000002051.1"/>
</dbReference>
<evidence type="ECO:0000313" key="4">
    <source>
        <dbReference type="Proteomes" id="UP000008672"/>
    </source>
</evidence>
<evidence type="ECO:0000313" key="3">
    <source>
        <dbReference type="Ensembl" id="ENSLACP00000002296.1"/>
    </source>
</evidence>
<reference evidence="3" key="3">
    <citation type="submission" date="2025-09" db="UniProtKB">
        <authorList>
            <consortium name="Ensembl"/>
        </authorList>
    </citation>
    <scope>IDENTIFICATION</scope>
</reference>
<dbReference type="PANTHER" id="PTHR11505">
    <property type="entry name" value="L1 TRANSPOSABLE ELEMENT-RELATED"/>
    <property type="match status" value="1"/>
</dbReference>
<dbReference type="Gene3D" id="3.30.70.1820">
    <property type="entry name" value="L1 transposable element, RRM domain"/>
    <property type="match status" value="1"/>
</dbReference>
<evidence type="ECO:0000256" key="2">
    <source>
        <dbReference type="SAM" id="MobiDB-lite"/>
    </source>
</evidence>
<dbReference type="InParanoid" id="H2ZY25"/>
<proteinExistence type="predicted"/>
<dbReference type="eggNOG" id="ENOG502SRQ0">
    <property type="taxonomic scope" value="Eukaryota"/>
</dbReference>
<name>H2ZY25_LATCH</name>
<dbReference type="GeneTree" id="ENSGT00940000165069"/>
<evidence type="ECO:0000256" key="1">
    <source>
        <dbReference type="SAM" id="Coils"/>
    </source>
</evidence>
<dbReference type="InterPro" id="IPR004244">
    <property type="entry name" value="Transposase_22"/>
</dbReference>
<dbReference type="AlphaFoldDB" id="H2ZY25"/>
<reference evidence="4" key="1">
    <citation type="submission" date="2011-08" db="EMBL/GenBank/DDBJ databases">
        <title>The draft genome of Latimeria chalumnae.</title>
        <authorList>
            <person name="Di Palma F."/>
            <person name="Alfoldi J."/>
            <person name="Johnson J."/>
            <person name="Berlin A."/>
            <person name="Gnerre S."/>
            <person name="Jaffe D."/>
            <person name="MacCallum I."/>
            <person name="Young S."/>
            <person name="Walker B.J."/>
            <person name="Lander E."/>
            <person name="Lindblad-Toh K."/>
        </authorList>
    </citation>
    <scope>NUCLEOTIDE SEQUENCE [LARGE SCALE GENOMIC DNA]</scope>
    <source>
        <strain evidence="4">Wild caught</strain>
    </source>
</reference>
<keyword evidence="1" id="KW-0175">Coiled coil</keyword>
<reference evidence="3" key="2">
    <citation type="submission" date="2025-08" db="UniProtKB">
        <authorList>
            <consortium name="Ensembl"/>
        </authorList>
    </citation>
    <scope>IDENTIFICATION</scope>
</reference>
<organism evidence="3 4">
    <name type="scientific">Latimeria chalumnae</name>
    <name type="common">Coelacanth</name>
    <dbReference type="NCBI Taxonomy" id="7897"/>
    <lineage>
        <taxon>Eukaryota</taxon>
        <taxon>Metazoa</taxon>
        <taxon>Chordata</taxon>
        <taxon>Craniata</taxon>
        <taxon>Vertebrata</taxon>
        <taxon>Euteleostomi</taxon>
        <taxon>Coelacanthiformes</taxon>
        <taxon>Coelacanthidae</taxon>
        <taxon>Latimeria</taxon>
    </lineage>
</organism>
<sequence>RWTSKRASKREQYNTNSCSPQWDSEERDGNGAQNVELVVDLKHILTTLNNVVESLKALTKVVEEMRAENRDTKHRLNEGEQRIDILEKELEKEKKHNAALDSKFTALAQRLDDQENRARRNNLRILGFPEQREKGKPLQFLQEVLPKLLGLTDGTQLEVERAHHTLGPRPEAGQQPRPFIVKFLRFQDKKRIIRKVRERGTLEWEGNKILIFPDLSKELQEKRRRILDVKKTAEGKRSEIRTLLSSYPQDLSGGGKDYAFTDPKEAQTFWTR</sequence>
<dbReference type="Proteomes" id="UP000008672">
    <property type="component" value="Unassembled WGS sequence"/>
</dbReference>
<dbReference type="HOGENOM" id="CLU_062834_2_1_1"/>
<dbReference type="EMBL" id="AFYH01263358">
    <property type="status" value="NOT_ANNOTATED_CDS"/>
    <property type="molecule type" value="Genomic_DNA"/>
</dbReference>
<evidence type="ECO:0008006" key="5">
    <source>
        <dbReference type="Google" id="ProtNLM"/>
    </source>
</evidence>
<keyword evidence="4" id="KW-1185">Reference proteome</keyword>
<accession>H2ZY25</accession>
<protein>
    <recommendedName>
        <fullName evidence="5">L1 transposable element RRM domain-containing protein</fullName>
    </recommendedName>
</protein>